<dbReference type="InterPro" id="IPR000467">
    <property type="entry name" value="G_patch_dom"/>
</dbReference>
<accession>A0A8B9DCJ6</accession>
<dbReference type="Proteomes" id="UP000694521">
    <property type="component" value="Unplaced"/>
</dbReference>
<feature type="compositionally biased region" description="Basic and acidic residues" evidence="7">
    <location>
        <begin position="384"/>
        <end position="397"/>
    </location>
</feature>
<dbReference type="PROSITE" id="PS50174">
    <property type="entry name" value="G_PATCH"/>
    <property type="match status" value="1"/>
</dbReference>
<dbReference type="GO" id="GO:0005730">
    <property type="term" value="C:nucleolus"/>
    <property type="evidence" value="ECO:0007669"/>
    <property type="project" value="TreeGrafter"/>
</dbReference>
<feature type="compositionally biased region" description="Basic residues" evidence="7">
    <location>
        <begin position="468"/>
        <end position="478"/>
    </location>
</feature>
<evidence type="ECO:0000256" key="4">
    <source>
        <dbReference type="ARBA" id="ARBA00022989"/>
    </source>
</evidence>
<proteinExistence type="inferred from homology"/>
<evidence type="ECO:0000313" key="10">
    <source>
        <dbReference type="Proteomes" id="UP000694521"/>
    </source>
</evidence>
<protein>
    <recommendedName>
        <fullName evidence="6">XK-related protein</fullName>
    </recommendedName>
</protein>
<reference evidence="9" key="2">
    <citation type="submission" date="2025-09" db="UniProtKB">
        <authorList>
            <consortium name="Ensembl"/>
        </authorList>
    </citation>
    <scope>IDENTIFICATION</scope>
</reference>
<evidence type="ECO:0000256" key="1">
    <source>
        <dbReference type="ARBA" id="ARBA00004141"/>
    </source>
</evidence>
<keyword evidence="10" id="KW-1185">Reference proteome</keyword>
<feature type="region of interest" description="Disordered" evidence="7">
    <location>
        <begin position="239"/>
        <end position="259"/>
    </location>
</feature>
<feature type="region of interest" description="Disordered" evidence="7">
    <location>
        <begin position="29"/>
        <end position="64"/>
    </location>
</feature>
<sequence length="499" mass="56653">MSVSYPHAPHLGGASQRFFALQELSSDPAGDAVRAAEKPVSPPDSHSPRHLPSPHSADPQPHSPGILLLAEVSHSAFPPVSCRYIRTMYLGIQSQRRKEHQRRFYWAMMYEYADVNMLRLLETFLESAPQLVLQLCIMIQKNRAETLPSRRRQKWSVDPRNSAWSKDETKFGQKMLEKMGWSKGKGLGAQEQGNTEHIKVQVKNNMLGLGASINHEDNWIAHQDDFNQLLAELNDCHGQGETESSVTNQKTTFSLEEKSKSSKKRVHYMKFAKGKDLSSRSEDDLSCIFGKRQKTTKMQEDDTDPKSQEEKQRDPWLSEPADSPNTVKSGLTVQEYFAKRMAKLKGSQKEAETKSDNCCPATEEVLELSEELETKAKKKKKKQKSDEAESPDHCEKAKIKKSKISSLNGNAELDASLNECHSGKKKRKHKEQHEEESISNDENMGNGEVYMGISDGEDLCTEDSETKQKKRHKKKHKKQKEETGDCTEGTQRKKKKHCK</sequence>
<dbReference type="GO" id="GO:0003676">
    <property type="term" value="F:nucleic acid binding"/>
    <property type="evidence" value="ECO:0007669"/>
    <property type="project" value="InterPro"/>
</dbReference>
<dbReference type="SMART" id="SM00443">
    <property type="entry name" value="G_patch"/>
    <property type="match status" value="1"/>
</dbReference>
<feature type="compositionally biased region" description="Polar residues" evidence="7">
    <location>
        <begin position="241"/>
        <end position="253"/>
    </location>
</feature>
<dbReference type="GO" id="GO:0005886">
    <property type="term" value="C:plasma membrane"/>
    <property type="evidence" value="ECO:0007669"/>
    <property type="project" value="UniProtKB-ARBA"/>
</dbReference>
<keyword evidence="3" id="KW-0812">Transmembrane</keyword>
<dbReference type="InterPro" id="IPR018629">
    <property type="entry name" value="XK-rel"/>
</dbReference>
<dbReference type="PANTHER" id="PTHR23149">
    <property type="entry name" value="G PATCH DOMAIN CONTAINING PROTEIN"/>
    <property type="match status" value="1"/>
</dbReference>
<feature type="region of interest" description="Disordered" evidence="7">
    <location>
        <begin position="291"/>
        <end position="329"/>
    </location>
</feature>
<keyword evidence="4" id="KW-1133">Transmembrane helix</keyword>
<feature type="domain" description="G-patch" evidence="8">
    <location>
        <begin position="168"/>
        <end position="214"/>
    </location>
</feature>
<reference evidence="9" key="1">
    <citation type="submission" date="2025-08" db="UniProtKB">
        <authorList>
            <consortium name="Ensembl"/>
        </authorList>
    </citation>
    <scope>IDENTIFICATION</scope>
</reference>
<evidence type="ECO:0000256" key="3">
    <source>
        <dbReference type="ARBA" id="ARBA00022692"/>
    </source>
</evidence>
<dbReference type="Pfam" id="PF01585">
    <property type="entry name" value="G-patch"/>
    <property type="match status" value="1"/>
</dbReference>
<comment type="similarity">
    <text evidence="2 6">Belongs to the XK family.</text>
</comment>
<feature type="compositionally biased region" description="Basic and acidic residues" evidence="7">
    <location>
        <begin position="297"/>
        <end position="316"/>
    </location>
</feature>
<evidence type="ECO:0000256" key="6">
    <source>
        <dbReference type="RuleBase" id="RU910716"/>
    </source>
</evidence>
<comment type="subcellular location">
    <subcellularLocation>
        <location evidence="1 6">Membrane</location>
        <topology evidence="1 6">Multi-pass membrane protein</topology>
    </subcellularLocation>
</comment>
<organism evidence="9 10">
    <name type="scientific">Anser cygnoides</name>
    <name type="common">Swan goose</name>
    <dbReference type="NCBI Taxonomy" id="8845"/>
    <lineage>
        <taxon>Eukaryota</taxon>
        <taxon>Metazoa</taxon>
        <taxon>Chordata</taxon>
        <taxon>Craniata</taxon>
        <taxon>Vertebrata</taxon>
        <taxon>Euteleostomi</taxon>
        <taxon>Archelosauria</taxon>
        <taxon>Archosauria</taxon>
        <taxon>Dinosauria</taxon>
        <taxon>Saurischia</taxon>
        <taxon>Theropoda</taxon>
        <taxon>Coelurosauria</taxon>
        <taxon>Aves</taxon>
        <taxon>Neognathae</taxon>
        <taxon>Galloanserae</taxon>
        <taxon>Anseriformes</taxon>
        <taxon>Anatidae</taxon>
        <taxon>Anserinae</taxon>
        <taxon>Anser</taxon>
    </lineage>
</organism>
<evidence type="ECO:0000313" key="9">
    <source>
        <dbReference type="Ensembl" id="ENSACDP00005004370.1"/>
    </source>
</evidence>
<feature type="region of interest" description="Disordered" evidence="7">
    <location>
        <begin position="369"/>
        <end position="499"/>
    </location>
</feature>
<dbReference type="PANTHER" id="PTHR23149:SF27">
    <property type="entry name" value="PIN2_TERF1-INTERACTING TELOMERASE INHIBITOR 1"/>
    <property type="match status" value="1"/>
</dbReference>
<dbReference type="Pfam" id="PF09815">
    <property type="entry name" value="XK-related"/>
    <property type="match status" value="1"/>
</dbReference>
<evidence type="ECO:0000259" key="8">
    <source>
        <dbReference type="PROSITE" id="PS50174"/>
    </source>
</evidence>
<keyword evidence="5" id="KW-0472">Membrane</keyword>
<name>A0A8B9DCJ6_ANSCY</name>
<dbReference type="GO" id="GO:0010521">
    <property type="term" value="F:telomerase inhibitor activity"/>
    <property type="evidence" value="ECO:0007669"/>
    <property type="project" value="TreeGrafter"/>
</dbReference>
<dbReference type="AlphaFoldDB" id="A0A8B9DCJ6"/>
<evidence type="ECO:0000256" key="7">
    <source>
        <dbReference type="SAM" id="MobiDB-lite"/>
    </source>
</evidence>
<dbReference type="Ensembl" id="ENSACDT00005005260.1">
    <property type="protein sequence ID" value="ENSACDP00005004370.1"/>
    <property type="gene ID" value="ENSACDG00005003204.1"/>
</dbReference>
<evidence type="ECO:0000256" key="2">
    <source>
        <dbReference type="ARBA" id="ARBA00008789"/>
    </source>
</evidence>
<evidence type="ECO:0000256" key="5">
    <source>
        <dbReference type="ARBA" id="ARBA00023136"/>
    </source>
</evidence>
<dbReference type="InterPro" id="IPR050656">
    <property type="entry name" value="PINX1"/>
</dbReference>